<keyword evidence="7" id="KW-0809">Transit peptide</keyword>
<dbReference type="InterPro" id="IPR003690">
    <property type="entry name" value="MTERF"/>
</dbReference>
<comment type="caution">
    <text evidence="13">The sequence shown here is derived from an EMBL/GenBank/DDBJ whole genome shotgun (WGS) entry which is preliminary data.</text>
</comment>
<keyword evidence="9" id="KW-0238">DNA-binding</keyword>
<reference evidence="13 14" key="2">
    <citation type="submission" date="2019-04" db="EMBL/GenBank/DDBJ databases">
        <title>The genome sequence of big-headed turtle.</title>
        <authorList>
            <person name="Gong S."/>
        </authorList>
    </citation>
    <scope>NUCLEOTIDE SEQUENCE [LARGE SCALE GENOMIC DNA]</scope>
    <source>
        <strain evidence="13">DO16091913</strain>
        <tissue evidence="13">Muscle</tissue>
    </source>
</reference>
<dbReference type="GO" id="GO:0003677">
    <property type="term" value="F:DNA binding"/>
    <property type="evidence" value="ECO:0007669"/>
    <property type="project" value="UniProtKB-KW"/>
</dbReference>
<sequence>MINSGRTVLQRYLQQLIPMAARGLLHTKNSLLYNMNCFWLIRLSTGIVLRPVSSRHFCLKTESADAESCEENGILVNNLACMGVDVKMVRRRQPGVLKKLITNEEGLKRFLQSKGATNELIASIISRYPRAITRSYESLEKRWELWRSVLMTDLEIVNIMGRSPESFFRSSNNINMEENIKFFWSLGLTSKNLHNMLTRAPRAFSNRVELNKQMTDLLHESCLSLGGENPNDFVKHIISKNVFILLRSRKQVSANIEFLQSSFHLSNEELLALLHGGGANILDLSNEYIKKNFTNAKEKLLSLGCTEREVDRFFISYPRVLFLSSKNLSDKIDCLLQAKIHIKQIAETSRILDVSIGTVRSRVKELEKTSCDFKTDGIGILILSKKRFEAKLEKLHSAS</sequence>
<keyword evidence="14" id="KW-1185">Reference proteome</keyword>
<keyword evidence="11" id="KW-0804">Transcription</keyword>
<evidence type="ECO:0000256" key="8">
    <source>
        <dbReference type="ARBA" id="ARBA00023015"/>
    </source>
</evidence>
<evidence type="ECO:0000256" key="11">
    <source>
        <dbReference type="ARBA" id="ARBA00023163"/>
    </source>
</evidence>
<dbReference type="GO" id="GO:0006393">
    <property type="term" value="P:termination of mitochondrial transcription"/>
    <property type="evidence" value="ECO:0007669"/>
    <property type="project" value="TreeGrafter"/>
</dbReference>
<organism evidence="13 14">
    <name type="scientific">Platysternon megacephalum</name>
    <name type="common">big-headed turtle</name>
    <dbReference type="NCBI Taxonomy" id="55544"/>
    <lineage>
        <taxon>Eukaryota</taxon>
        <taxon>Metazoa</taxon>
        <taxon>Chordata</taxon>
        <taxon>Craniata</taxon>
        <taxon>Vertebrata</taxon>
        <taxon>Euteleostomi</taxon>
        <taxon>Archelosauria</taxon>
        <taxon>Testudinata</taxon>
        <taxon>Testudines</taxon>
        <taxon>Cryptodira</taxon>
        <taxon>Durocryptodira</taxon>
        <taxon>Testudinoidea</taxon>
        <taxon>Platysternidae</taxon>
        <taxon>Platysternon</taxon>
    </lineage>
</organism>
<dbReference type="InterPro" id="IPR038538">
    <property type="entry name" value="MTERF_sf"/>
</dbReference>
<evidence type="ECO:0000256" key="2">
    <source>
        <dbReference type="ARBA" id="ARBA00007692"/>
    </source>
</evidence>
<comment type="subcellular location">
    <subcellularLocation>
        <location evidence="1">Mitochondrion</location>
    </subcellularLocation>
</comment>
<dbReference type="STRING" id="55544.A0A4D9EN38"/>
<dbReference type="SMART" id="SM00733">
    <property type="entry name" value="Mterf"/>
    <property type="match status" value="5"/>
</dbReference>
<comment type="similarity">
    <text evidence="2">Belongs to the mTERF family.</text>
</comment>
<protein>
    <submittedName>
        <fullName evidence="13">Transcription termination factor 1, mitochondrial</fullName>
    </submittedName>
</protein>
<dbReference type="EMBL" id="QXTE01000081">
    <property type="protein sequence ID" value="TFK07620.1"/>
    <property type="molecule type" value="Genomic_DNA"/>
</dbReference>
<name>A0A4D9EN38_9SAUR</name>
<dbReference type="Proteomes" id="UP000297703">
    <property type="component" value="Unassembled WGS sequence"/>
</dbReference>
<keyword evidence="10" id="KW-0496">Mitochondrion</keyword>
<dbReference type="PANTHER" id="PTHR15437">
    <property type="entry name" value="TRANSCRIPTION TERMINATION FACTOR, MITOCHONDRIAL"/>
    <property type="match status" value="1"/>
</dbReference>
<dbReference type="PANTHER" id="PTHR15437:SF2">
    <property type="entry name" value="TRANSCRIPTION TERMINATION FACTOR 1, MITOCHONDRIAL"/>
    <property type="match status" value="1"/>
</dbReference>
<dbReference type="Gene3D" id="1.25.70.10">
    <property type="entry name" value="Transcription termination factor 3, mitochondrial"/>
    <property type="match status" value="1"/>
</dbReference>
<evidence type="ECO:0000256" key="6">
    <source>
        <dbReference type="ARBA" id="ARBA00022737"/>
    </source>
</evidence>
<evidence type="ECO:0000256" key="9">
    <source>
        <dbReference type="ARBA" id="ARBA00023125"/>
    </source>
</evidence>
<dbReference type="Pfam" id="PF02536">
    <property type="entry name" value="mTERF"/>
    <property type="match status" value="1"/>
</dbReference>
<evidence type="ECO:0000313" key="13">
    <source>
        <dbReference type="EMBL" id="TFK07620.1"/>
    </source>
</evidence>
<evidence type="ECO:0000313" key="14">
    <source>
        <dbReference type="Proteomes" id="UP000297703"/>
    </source>
</evidence>
<gene>
    <name evidence="13" type="ORF">DR999_PMT09539</name>
</gene>
<comment type="subunit">
    <text evidence="3">Monomer.</text>
</comment>
<keyword evidence="4" id="KW-0806">Transcription termination</keyword>
<evidence type="ECO:0000256" key="1">
    <source>
        <dbReference type="ARBA" id="ARBA00004173"/>
    </source>
</evidence>
<dbReference type="OrthoDB" id="637682at2759"/>
<evidence type="ECO:0000256" key="3">
    <source>
        <dbReference type="ARBA" id="ARBA00011245"/>
    </source>
</evidence>
<keyword evidence="6" id="KW-0677">Repeat</keyword>
<evidence type="ECO:0000256" key="12">
    <source>
        <dbReference type="ARBA" id="ARBA00037520"/>
    </source>
</evidence>
<evidence type="ECO:0000256" key="4">
    <source>
        <dbReference type="ARBA" id="ARBA00022472"/>
    </source>
</evidence>
<evidence type="ECO:0000256" key="7">
    <source>
        <dbReference type="ARBA" id="ARBA00022946"/>
    </source>
</evidence>
<evidence type="ECO:0000256" key="10">
    <source>
        <dbReference type="ARBA" id="ARBA00023128"/>
    </source>
</evidence>
<accession>A0A4D9EN38</accession>
<proteinExistence type="inferred from homology"/>
<comment type="function">
    <text evidence="12">Transcription termination factor. Binds to a 28 bp region within the tRNA(Leu(uur)) gene at a position immediately adjacent to and downstream of the 16S rRNA gene; this region comprises a tridecamer sequence critical for directing accurate termination. Binds DNA along the major grove and promotes DNA bending and partial unwinding. Promotes base flipping. Transcription termination activity appears to be polarized with highest specificity for transcripts initiated on the light strand.</text>
</comment>
<evidence type="ECO:0000256" key="5">
    <source>
        <dbReference type="ARBA" id="ARBA00022553"/>
    </source>
</evidence>
<dbReference type="FunFam" id="1.25.70.10:FF:000003">
    <property type="entry name" value="transcription termination factor 2, mitochondrial"/>
    <property type="match status" value="1"/>
</dbReference>
<reference evidence="13 14" key="1">
    <citation type="submission" date="2019-04" db="EMBL/GenBank/DDBJ databases">
        <title>Draft genome of the big-headed turtle Platysternon megacephalum.</title>
        <authorList>
            <person name="Gong S."/>
        </authorList>
    </citation>
    <scope>NUCLEOTIDE SEQUENCE [LARGE SCALE GENOMIC DNA]</scope>
    <source>
        <strain evidence="13">DO16091913</strain>
        <tissue evidence="13">Muscle</tissue>
    </source>
</reference>
<dbReference type="AlphaFoldDB" id="A0A4D9EN38"/>
<keyword evidence="8" id="KW-0805">Transcription regulation</keyword>
<keyword evidence="5" id="KW-0597">Phosphoprotein</keyword>
<dbReference type="GO" id="GO:0005759">
    <property type="term" value="C:mitochondrial matrix"/>
    <property type="evidence" value="ECO:0007669"/>
    <property type="project" value="TreeGrafter"/>
</dbReference>